<evidence type="ECO:0000313" key="1">
    <source>
        <dbReference type="EMBL" id="JAH00389.1"/>
    </source>
</evidence>
<protein>
    <submittedName>
        <fullName evidence="1">Uncharacterized protein</fullName>
    </submittedName>
</protein>
<organism evidence="1">
    <name type="scientific">Anguilla anguilla</name>
    <name type="common">European freshwater eel</name>
    <name type="synonym">Muraena anguilla</name>
    <dbReference type="NCBI Taxonomy" id="7936"/>
    <lineage>
        <taxon>Eukaryota</taxon>
        <taxon>Metazoa</taxon>
        <taxon>Chordata</taxon>
        <taxon>Craniata</taxon>
        <taxon>Vertebrata</taxon>
        <taxon>Euteleostomi</taxon>
        <taxon>Actinopterygii</taxon>
        <taxon>Neopterygii</taxon>
        <taxon>Teleostei</taxon>
        <taxon>Anguilliformes</taxon>
        <taxon>Anguillidae</taxon>
        <taxon>Anguilla</taxon>
    </lineage>
</organism>
<reference evidence="1" key="2">
    <citation type="journal article" date="2015" name="Fish Shellfish Immunol.">
        <title>Early steps in the European eel (Anguilla anguilla)-Vibrio vulnificus interaction in the gills: Role of the RtxA13 toxin.</title>
        <authorList>
            <person name="Callol A."/>
            <person name="Pajuelo D."/>
            <person name="Ebbesson L."/>
            <person name="Teles M."/>
            <person name="MacKenzie S."/>
            <person name="Amaro C."/>
        </authorList>
    </citation>
    <scope>NUCLEOTIDE SEQUENCE</scope>
</reference>
<reference evidence="1" key="1">
    <citation type="submission" date="2014-11" db="EMBL/GenBank/DDBJ databases">
        <authorList>
            <person name="Amaro Gonzalez C."/>
        </authorList>
    </citation>
    <scope>NUCLEOTIDE SEQUENCE</scope>
</reference>
<name>A0A0E9P7C4_ANGAN</name>
<accession>A0A0E9P7C4</accession>
<dbReference type="AlphaFoldDB" id="A0A0E9P7C4"/>
<sequence>MVIISLKIQADRNALICVSFFLLNLFDRHAEHGHE</sequence>
<dbReference type="EMBL" id="GBXM01108188">
    <property type="protein sequence ID" value="JAH00389.1"/>
    <property type="molecule type" value="Transcribed_RNA"/>
</dbReference>
<proteinExistence type="predicted"/>